<dbReference type="PANTHER" id="PTHR11432">
    <property type="entry name" value="NADH DEHYDROGENASE SUBUNIT 1"/>
    <property type="match status" value="1"/>
</dbReference>
<dbReference type="EC" id="7.1.1.2" evidence="7"/>
<evidence type="ECO:0000256" key="7">
    <source>
        <dbReference type="RuleBase" id="RU000473"/>
    </source>
</evidence>
<evidence type="ECO:0000256" key="9">
    <source>
        <dbReference type="SAM" id="SignalP"/>
    </source>
</evidence>
<feature type="transmembrane region" description="Helical" evidence="8">
    <location>
        <begin position="264"/>
        <end position="289"/>
    </location>
</feature>
<gene>
    <name evidence="10" type="primary">nad1</name>
</gene>
<reference evidence="10" key="1">
    <citation type="journal article" date="2018" name="MBio">
        <title>Comparative Population Genomics Analysis of the Mammalian Fungal Pathogen Pneumocystis.</title>
        <authorList>
            <person name="Cisse O.H."/>
            <person name="Ma L."/>
            <person name="Wei Huang D."/>
            <person name="Khil P.P."/>
            <person name="Dekker J.P."/>
            <person name="Kutty G."/>
            <person name="Bishop L."/>
            <person name="Liu Y."/>
            <person name="Deng X."/>
            <person name="Hauser P.M."/>
            <person name="Pagni M."/>
            <person name="Hirsch V."/>
            <person name="Lempicki R.A."/>
            <person name="Stajich J.E."/>
            <person name="Cuomo C.A."/>
            <person name="Kovacs J.A."/>
        </authorList>
    </citation>
    <scope>NUCLEOTIDE SEQUENCE</scope>
    <source>
        <strain evidence="10">DK07_25kb</strain>
    </source>
</reference>
<dbReference type="HAMAP" id="MF_01350">
    <property type="entry name" value="NDH1_NuoH"/>
    <property type="match status" value="1"/>
</dbReference>
<evidence type="ECO:0000256" key="4">
    <source>
        <dbReference type="ARBA" id="ARBA00022989"/>
    </source>
</evidence>
<dbReference type="GO" id="GO:0009060">
    <property type="term" value="P:aerobic respiration"/>
    <property type="evidence" value="ECO:0007669"/>
    <property type="project" value="TreeGrafter"/>
</dbReference>
<keyword evidence="9" id="KW-0732">Signal</keyword>
<feature type="transmembrane region" description="Helical" evidence="8">
    <location>
        <begin position="147"/>
        <end position="169"/>
    </location>
</feature>
<dbReference type="PANTHER" id="PTHR11432:SF3">
    <property type="entry name" value="NADH-UBIQUINONE OXIDOREDUCTASE CHAIN 1"/>
    <property type="match status" value="1"/>
</dbReference>
<dbReference type="GO" id="GO:0005743">
    <property type="term" value="C:mitochondrial inner membrane"/>
    <property type="evidence" value="ECO:0007669"/>
    <property type="project" value="UniProtKB-SubCell"/>
</dbReference>
<dbReference type="Pfam" id="PF00146">
    <property type="entry name" value="NADHdh"/>
    <property type="match status" value="1"/>
</dbReference>
<dbReference type="GO" id="GO:0003954">
    <property type="term" value="F:NADH dehydrogenase activity"/>
    <property type="evidence" value="ECO:0007669"/>
    <property type="project" value="TreeGrafter"/>
</dbReference>
<dbReference type="VEuPathDB" id="FungiDB:PNEJI1_m005000"/>
<evidence type="ECO:0000256" key="5">
    <source>
        <dbReference type="ARBA" id="ARBA00023136"/>
    </source>
</evidence>
<dbReference type="PROSITE" id="PS00667">
    <property type="entry name" value="COMPLEX1_ND1_1"/>
    <property type="match status" value="1"/>
</dbReference>
<reference evidence="11" key="2">
    <citation type="journal article" date="2020" name="Infect. Drug Resist.">
        <title>Metagenomic Next-Generation Sequencing in Diagnosis of a Case of Pneumocystis jirovecii Pneumonia in a Kidney Transplant Recipient and Literature Review.</title>
        <authorList>
            <person name="Chen J."/>
            <person name="He T."/>
            <person name="Li X."/>
            <person name="Wang X."/>
            <person name="Peng L."/>
            <person name="Ma L."/>
        </authorList>
    </citation>
    <scope>NUCLEOTIDE SEQUENCE</scope>
    <source>
        <strain evidence="11">YS</strain>
    </source>
</reference>
<dbReference type="EMBL" id="MH010439">
    <property type="protein sequence ID" value="AWB97805.1"/>
    <property type="molecule type" value="Genomic_DNA"/>
</dbReference>
<keyword evidence="6" id="KW-0520">NAD</keyword>
<keyword evidence="4 8" id="KW-1133">Transmembrane helix</keyword>
<feature type="transmembrane region" description="Helical" evidence="8">
    <location>
        <begin position="175"/>
        <end position="198"/>
    </location>
</feature>
<dbReference type="PROSITE" id="PS00668">
    <property type="entry name" value="COMPLEX1_ND1_2"/>
    <property type="match status" value="1"/>
</dbReference>
<reference evidence="12" key="3">
    <citation type="journal article" date="2021" name="Emerg. Infect. Dis.">
        <title>Genetic and Epidemiologic Analyses of an Outbreak of Pneumocystis jirovecii Pneumonia among Kidney Transplant Recipients in the United States.</title>
        <authorList>
            <person name="Azar M.M."/>
            <person name="Cohen E."/>
            <person name="Ma L."/>
            <person name="Cisse O.H."/>
            <person name="Gan G."/>
            <person name="Deng Y."/>
            <person name="Belfield K."/>
            <person name="Asch W."/>
            <person name="Grant M."/>
            <person name="Gleeson S."/>
            <person name="Koff A."/>
            <person name="Gaston D.C."/>
            <person name="Topal J."/>
            <person name="Curran S."/>
            <person name="Kulkarni S."/>
            <person name="Kovacs J.A."/>
            <person name="Malinis M."/>
        </authorList>
    </citation>
    <scope>NUCLEOTIDE SEQUENCE</scope>
    <source>
        <strain evidence="12">E/16</strain>
    </source>
</reference>
<feature type="chain" id="PRO_5033320277" description="NADH-ubiquinone oxidoreductase chain 1" evidence="9">
    <location>
        <begin position="20"/>
        <end position="333"/>
    </location>
</feature>
<comment type="subcellular location">
    <subcellularLocation>
        <location evidence="1">Membrane</location>
        <topology evidence="1">Multi-pass membrane protein</topology>
    </subcellularLocation>
    <subcellularLocation>
        <location evidence="6">Mitochondrion inner membrane</location>
        <topology evidence="6">Multi-pass membrane protein</topology>
    </subcellularLocation>
</comment>
<keyword evidence="7" id="KW-0830">Ubiquinone</keyword>
<evidence type="ECO:0000313" key="10">
    <source>
        <dbReference type="EMBL" id="AWB97805.1"/>
    </source>
</evidence>
<accession>A0A2S0X150</accession>
<keyword evidence="7 10" id="KW-0496">Mitochondrion</keyword>
<evidence type="ECO:0000313" key="12">
    <source>
        <dbReference type="EMBL" id="QVV24884.1"/>
    </source>
</evidence>
<protein>
    <recommendedName>
        <fullName evidence="7">NADH-ubiquinone oxidoreductase chain 1</fullName>
        <ecNumber evidence="7">7.1.1.2</ecNumber>
    </recommendedName>
</protein>
<feature type="transmembrane region" description="Helical" evidence="8">
    <location>
        <begin position="210"/>
        <end position="228"/>
    </location>
</feature>
<dbReference type="AlphaFoldDB" id="A0A2S0X150"/>
<evidence type="ECO:0000256" key="6">
    <source>
        <dbReference type="RuleBase" id="RU000471"/>
    </source>
</evidence>
<dbReference type="GO" id="GO:0008137">
    <property type="term" value="F:NADH dehydrogenase (ubiquinone) activity"/>
    <property type="evidence" value="ECO:0007669"/>
    <property type="project" value="UniProtKB-EC"/>
</dbReference>
<feature type="transmembrane region" description="Helical" evidence="8">
    <location>
        <begin position="301"/>
        <end position="327"/>
    </location>
</feature>
<comment type="similarity">
    <text evidence="2 6">Belongs to the complex I subunit 1 family.</text>
</comment>
<proteinExistence type="inferred from homology"/>
<evidence type="ECO:0000256" key="1">
    <source>
        <dbReference type="ARBA" id="ARBA00004141"/>
    </source>
</evidence>
<comment type="catalytic activity">
    <reaction evidence="7">
        <text>a ubiquinone + NADH + 5 H(+)(in) = a ubiquinol + NAD(+) + 4 H(+)(out)</text>
        <dbReference type="Rhea" id="RHEA:29091"/>
        <dbReference type="Rhea" id="RHEA-COMP:9565"/>
        <dbReference type="Rhea" id="RHEA-COMP:9566"/>
        <dbReference type="ChEBI" id="CHEBI:15378"/>
        <dbReference type="ChEBI" id="CHEBI:16389"/>
        <dbReference type="ChEBI" id="CHEBI:17976"/>
        <dbReference type="ChEBI" id="CHEBI:57540"/>
        <dbReference type="ChEBI" id="CHEBI:57945"/>
        <dbReference type="EC" id="7.1.1.2"/>
    </reaction>
</comment>
<dbReference type="EMBL" id="MT319762">
    <property type="protein sequence ID" value="QNR01252.1"/>
    <property type="molecule type" value="Genomic_DNA"/>
</dbReference>
<keyword evidence="10" id="KW-0560">Oxidoreductase</keyword>
<feature type="transmembrane region" description="Helical" evidence="8">
    <location>
        <begin position="104"/>
        <end position="126"/>
    </location>
</feature>
<feature type="transmembrane region" description="Helical" evidence="8">
    <location>
        <begin position="70"/>
        <end position="92"/>
    </location>
</feature>
<geneLocation type="mitochondrion" evidence="10"/>
<keyword evidence="3 6" id="KW-0812">Transmembrane</keyword>
<sequence length="333" mass="37045">MLNCIQVGIVLLPVLLSVAFVTLAERKVMGSIQRRVGPNVVGYYGLLQPVADALKLLLKETIIPIHSNKVLFFLGPSIALVFALMGWGIIPWNSGITLWDFDLGILFSLAISSLGVYGILIGGWASNSKYALLGSLWSTAQLISYELVLTSIVFVVVLLSGSFNFTHIIEEQKAIWFVLPLFPLFILFFIGALAETNWAPFDLPEAESELVAGFMTEYSAAIFVFFFLAEYANIILISTLAAIFFLGGYLLPFEVHFLPNGLDVLVQGLLSGLILGLKVAGIIFLFVWVWSSFPRIWYDQLLVLCWTVLLPLLFAWIFLVLAILFSFNSFIHF</sequence>
<dbReference type="EMBL" id="MW530525">
    <property type="protein sequence ID" value="QVV24884.1"/>
    <property type="molecule type" value="Genomic_DNA"/>
</dbReference>
<evidence type="ECO:0000256" key="3">
    <source>
        <dbReference type="ARBA" id="ARBA00022692"/>
    </source>
</evidence>
<evidence type="ECO:0000313" key="11">
    <source>
        <dbReference type="EMBL" id="QNR01252.1"/>
    </source>
</evidence>
<feature type="transmembrane region" description="Helical" evidence="8">
    <location>
        <begin position="234"/>
        <end position="252"/>
    </location>
</feature>
<organism evidence="10">
    <name type="scientific">Pneumocystis jirovecii</name>
    <name type="common">Human pneumocystis pneumonia agent</name>
    <dbReference type="NCBI Taxonomy" id="42068"/>
    <lineage>
        <taxon>Eukaryota</taxon>
        <taxon>Fungi</taxon>
        <taxon>Dikarya</taxon>
        <taxon>Ascomycota</taxon>
        <taxon>Taphrinomycotina</taxon>
        <taxon>Pneumocystomycetes</taxon>
        <taxon>Pneumocystaceae</taxon>
        <taxon>Pneumocystis</taxon>
    </lineage>
</organism>
<evidence type="ECO:0000256" key="2">
    <source>
        <dbReference type="ARBA" id="ARBA00010535"/>
    </source>
</evidence>
<feature type="signal peptide" evidence="9">
    <location>
        <begin position="1"/>
        <end position="19"/>
    </location>
</feature>
<evidence type="ECO:0000256" key="8">
    <source>
        <dbReference type="SAM" id="Phobius"/>
    </source>
</evidence>
<name>A0A2S0X150_PNEJI</name>
<keyword evidence="5 8" id="KW-0472">Membrane</keyword>
<dbReference type="InterPro" id="IPR001694">
    <property type="entry name" value="NADH_UbQ_OxRdtase_su1/FPO"/>
</dbReference>
<dbReference type="InterPro" id="IPR018086">
    <property type="entry name" value="NADH_UbQ_OxRdtase_su1_CS"/>
</dbReference>